<keyword evidence="2" id="KW-1185">Reference proteome</keyword>
<sequence length="105" mass="11444">MITQRYHTKKGLLTALEMHGSRPGNQWDDAITDLKASSYSSTAGGSLVSLAHTAIFKLKPLRLEPPPKGSSHGYLLISSMESPVAHRAYNHSRSSARPTVSLRSE</sequence>
<reference evidence="2" key="1">
    <citation type="journal article" date="2017" name="Nat. Ecol. Evol.">
        <title>Genome expansion and lineage-specific genetic innovations in the forest pathogenic fungi Armillaria.</title>
        <authorList>
            <person name="Sipos G."/>
            <person name="Prasanna A.N."/>
            <person name="Walter M.C."/>
            <person name="O'Connor E."/>
            <person name="Balint B."/>
            <person name="Krizsan K."/>
            <person name="Kiss B."/>
            <person name="Hess J."/>
            <person name="Varga T."/>
            <person name="Slot J."/>
            <person name="Riley R."/>
            <person name="Boka B."/>
            <person name="Rigling D."/>
            <person name="Barry K."/>
            <person name="Lee J."/>
            <person name="Mihaltcheva S."/>
            <person name="LaButti K."/>
            <person name="Lipzen A."/>
            <person name="Waldron R."/>
            <person name="Moloney N.M."/>
            <person name="Sperisen C."/>
            <person name="Kredics L."/>
            <person name="Vagvoelgyi C."/>
            <person name="Patrignani A."/>
            <person name="Fitzpatrick D."/>
            <person name="Nagy I."/>
            <person name="Doyle S."/>
            <person name="Anderson J.B."/>
            <person name="Grigoriev I.V."/>
            <person name="Gueldener U."/>
            <person name="Muensterkoetter M."/>
            <person name="Nagy L.G."/>
        </authorList>
    </citation>
    <scope>NUCLEOTIDE SEQUENCE [LARGE SCALE GENOMIC DNA]</scope>
    <source>
        <strain evidence="2">C18/9</strain>
    </source>
</reference>
<accession>A0A284S7W5</accession>
<evidence type="ECO:0000313" key="1">
    <source>
        <dbReference type="EMBL" id="SJL17046.1"/>
    </source>
</evidence>
<protein>
    <submittedName>
        <fullName evidence="1">Uncharacterized protein</fullName>
    </submittedName>
</protein>
<evidence type="ECO:0000313" key="2">
    <source>
        <dbReference type="Proteomes" id="UP000219338"/>
    </source>
</evidence>
<dbReference type="Proteomes" id="UP000219338">
    <property type="component" value="Unassembled WGS sequence"/>
</dbReference>
<proteinExistence type="predicted"/>
<organism evidence="1 2">
    <name type="scientific">Armillaria ostoyae</name>
    <name type="common">Armillaria root rot fungus</name>
    <dbReference type="NCBI Taxonomy" id="47428"/>
    <lineage>
        <taxon>Eukaryota</taxon>
        <taxon>Fungi</taxon>
        <taxon>Dikarya</taxon>
        <taxon>Basidiomycota</taxon>
        <taxon>Agaricomycotina</taxon>
        <taxon>Agaricomycetes</taxon>
        <taxon>Agaricomycetidae</taxon>
        <taxon>Agaricales</taxon>
        <taxon>Marasmiineae</taxon>
        <taxon>Physalacriaceae</taxon>
        <taxon>Armillaria</taxon>
    </lineage>
</organism>
<dbReference type="AlphaFoldDB" id="A0A284S7W5"/>
<dbReference type="EMBL" id="FUEG01000040">
    <property type="protein sequence ID" value="SJL17046.1"/>
    <property type="molecule type" value="Genomic_DNA"/>
</dbReference>
<name>A0A284S7W5_ARMOS</name>
<gene>
    <name evidence="1" type="ORF">ARMOST_20587</name>
</gene>